<evidence type="ECO:0000256" key="7">
    <source>
        <dbReference type="ARBA" id="ARBA00022801"/>
    </source>
</evidence>
<name>A0A2N5N7U1_9BACL</name>
<dbReference type="NCBIfam" id="NF003589">
    <property type="entry name" value="PRK05254.1-2"/>
    <property type="match status" value="1"/>
</dbReference>
<dbReference type="NCBIfam" id="TIGR00628">
    <property type="entry name" value="ung"/>
    <property type="match status" value="1"/>
</dbReference>
<evidence type="ECO:0000256" key="11">
    <source>
        <dbReference type="RuleBase" id="RU003780"/>
    </source>
</evidence>
<keyword evidence="9" id="KW-0963">Cytoplasm</keyword>
<dbReference type="InterPro" id="IPR002043">
    <property type="entry name" value="UDG_fam1"/>
</dbReference>
<evidence type="ECO:0000256" key="10">
    <source>
        <dbReference type="PROSITE-ProRule" id="PRU10072"/>
    </source>
</evidence>
<dbReference type="SUPFAM" id="SSF52141">
    <property type="entry name" value="Uracil-DNA glycosylase-like"/>
    <property type="match status" value="1"/>
</dbReference>
<keyword evidence="6 9" id="KW-0227">DNA damage</keyword>
<dbReference type="EC" id="3.2.2.27" evidence="4 9"/>
<reference evidence="13 14" key="1">
    <citation type="submission" date="2017-05" db="EMBL/GenBank/DDBJ databases">
        <title>Functional genome analysis of Paenibacillus pasadenensis strain R16: insights on endophytic life style and antifungal activity.</title>
        <authorList>
            <person name="Passera A."/>
            <person name="Marcolungo L."/>
            <person name="Casati P."/>
            <person name="Brasca M."/>
            <person name="Quaglino F."/>
            <person name="Delledonne M."/>
        </authorList>
    </citation>
    <scope>NUCLEOTIDE SEQUENCE [LARGE SCALE GENOMIC DNA]</scope>
    <source>
        <strain evidence="13 14">R16</strain>
    </source>
</reference>
<evidence type="ECO:0000256" key="3">
    <source>
        <dbReference type="ARBA" id="ARBA00008184"/>
    </source>
</evidence>
<evidence type="ECO:0000256" key="2">
    <source>
        <dbReference type="ARBA" id="ARBA00002631"/>
    </source>
</evidence>
<evidence type="ECO:0000259" key="12">
    <source>
        <dbReference type="SMART" id="SM00986"/>
    </source>
</evidence>
<dbReference type="GO" id="GO:0005737">
    <property type="term" value="C:cytoplasm"/>
    <property type="evidence" value="ECO:0007669"/>
    <property type="project" value="UniProtKB-SubCell"/>
</dbReference>
<keyword evidence="14" id="KW-1185">Reference proteome</keyword>
<dbReference type="OrthoDB" id="9804372at2"/>
<evidence type="ECO:0000313" key="13">
    <source>
        <dbReference type="EMBL" id="PLT46411.1"/>
    </source>
</evidence>
<keyword evidence="8 9" id="KW-0234">DNA repair</keyword>
<evidence type="ECO:0000256" key="1">
    <source>
        <dbReference type="ARBA" id="ARBA00001400"/>
    </source>
</evidence>
<feature type="active site" description="Proton acceptor" evidence="9 10">
    <location>
        <position position="65"/>
    </location>
</feature>
<dbReference type="SMART" id="SM00987">
    <property type="entry name" value="UreE_C"/>
    <property type="match status" value="1"/>
</dbReference>
<sequence>MTVTFRNDWEPFIREEMQQPYYRELRGRLAEEYRSGPVYPDMHDIFNALHLTSLADTKVVILGQDPYHGPGQAHGLSFSVQPGVRIPPSLQNIYKELQDDIGCPLPESGDLRGWARQGVLLLNNVLTVRRGQAASHQGLGWERFTDRIVRLIGERERPAVFLLWGKHAQNKAAFLDGSRHLLLSTPHPSPFSAHRGFLGSRPFSKANAFLEKHGMEPIDWCRTAEPAARDEAAAGHERGAR</sequence>
<dbReference type="EMBL" id="NFEZ01000004">
    <property type="protein sequence ID" value="PLT46411.1"/>
    <property type="molecule type" value="Genomic_DNA"/>
</dbReference>
<comment type="caution">
    <text evidence="13">The sequence shown here is derived from an EMBL/GenBank/DDBJ whole genome shotgun (WGS) entry which is preliminary data.</text>
</comment>
<dbReference type="GO" id="GO:0004844">
    <property type="term" value="F:uracil DNA N-glycosylase activity"/>
    <property type="evidence" value="ECO:0007669"/>
    <property type="project" value="UniProtKB-UniRule"/>
</dbReference>
<comment type="catalytic activity">
    <reaction evidence="1 9 11">
        <text>Hydrolyzes single-stranded DNA or mismatched double-stranded DNA and polynucleotides, releasing free uracil.</text>
        <dbReference type="EC" id="3.2.2.27"/>
    </reaction>
</comment>
<dbReference type="Pfam" id="PF03167">
    <property type="entry name" value="UDG"/>
    <property type="match status" value="1"/>
</dbReference>
<evidence type="ECO:0000256" key="6">
    <source>
        <dbReference type="ARBA" id="ARBA00022763"/>
    </source>
</evidence>
<dbReference type="GO" id="GO:0097510">
    <property type="term" value="P:base-excision repair, AP site formation via deaminated base removal"/>
    <property type="evidence" value="ECO:0007669"/>
    <property type="project" value="TreeGrafter"/>
</dbReference>
<dbReference type="NCBIfam" id="NF003588">
    <property type="entry name" value="PRK05254.1-1"/>
    <property type="match status" value="1"/>
</dbReference>
<dbReference type="NCBIfam" id="NF003591">
    <property type="entry name" value="PRK05254.1-4"/>
    <property type="match status" value="1"/>
</dbReference>
<dbReference type="FunFam" id="3.40.470.10:FF:000001">
    <property type="entry name" value="Uracil-DNA glycosylase"/>
    <property type="match status" value="1"/>
</dbReference>
<gene>
    <name evidence="9" type="primary">ung</name>
    <name evidence="13" type="ORF">B8V81_4842</name>
</gene>
<dbReference type="SMART" id="SM00986">
    <property type="entry name" value="UDG"/>
    <property type="match status" value="1"/>
</dbReference>
<organism evidence="13 14">
    <name type="scientific">Paenibacillus pasadenensis</name>
    <dbReference type="NCBI Taxonomy" id="217090"/>
    <lineage>
        <taxon>Bacteria</taxon>
        <taxon>Bacillati</taxon>
        <taxon>Bacillota</taxon>
        <taxon>Bacilli</taxon>
        <taxon>Bacillales</taxon>
        <taxon>Paenibacillaceae</taxon>
        <taxon>Paenibacillus</taxon>
    </lineage>
</organism>
<comment type="subcellular location">
    <subcellularLocation>
        <location evidence="9">Cytoplasm</location>
    </subcellularLocation>
</comment>
<dbReference type="RefSeq" id="WP_028596961.1">
    <property type="nucleotide sequence ID" value="NZ_BIMM01000035.1"/>
</dbReference>
<feature type="domain" description="Uracil-DNA glycosylase-like" evidence="12">
    <location>
        <begin position="50"/>
        <end position="210"/>
    </location>
</feature>
<evidence type="ECO:0000256" key="8">
    <source>
        <dbReference type="ARBA" id="ARBA00023204"/>
    </source>
</evidence>
<comment type="function">
    <text evidence="2 9 11">Excises uracil residues from the DNA which can arise as a result of misincorporation of dUMP residues by DNA polymerase or due to deamination of cytosine.</text>
</comment>
<keyword evidence="7 9" id="KW-0378">Hydrolase</keyword>
<dbReference type="PROSITE" id="PS00130">
    <property type="entry name" value="U_DNA_GLYCOSYLASE"/>
    <property type="match status" value="1"/>
</dbReference>
<evidence type="ECO:0000256" key="5">
    <source>
        <dbReference type="ARBA" id="ARBA00018429"/>
    </source>
</evidence>
<dbReference type="Proteomes" id="UP000234789">
    <property type="component" value="Unassembled WGS sequence"/>
</dbReference>
<dbReference type="InterPro" id="IPR036895">
    <property type="entry name" value="Uracil-DNA_glycosylase-like_sf"/>
</dbReference>
<evidence type="ECO:0000256" key="4">
    <source>
        <dbReference type="ARBA" id="ARBA00012030"/>
    </source>
</evidence>
<evidence type="ECO:0000256" key="9">
    <source>
        <dbReference type="HAMAP-Rule" id="MF_00148"/>
    </source>
</evidence>
<dbReference type="InterPro" id="IPR005122">
    <property type="entry name" value="Uracil-DNA_glycosylase-like"/>
</dbReference>
<proteinExistence type="inferred from homology"/>
<dbReference type="PANTHER" id="PTHR11264">
    <property type="entry name" value="URACIL-DNA GLYCOSYLASE"/>
    <property type="match status" value="1"/>
</dbReference>
<dbReference type="HAMAP" id="MF_00148">
    <property type="entry name" value="UDG"/>
    <property type="match status" value="1"/>
</dbReference>
<dbReference type="NCBIfam" id="NF003592">
    <property type="entry name" value="PRK05254.1-5"/>
    <property type="match status" value="1"/>
</dbReference>
<dbReference type="PANTHER" id="PTHR11264:SF0">
    <property type="entry name" value="URACIL-DNA GLYCOSYLASE"/>
    <property type="match status" value="1"/>
</dbReference>
<dbReference type="InterPro" id="IPR018085">
    <property type="entry name" value="Ura-DNA_Glyclase_AS"/>
</dbReference>
<dbReference type="Gene3D" id="3.40.470.10">
    <property type="entry name" value="Uracil-DNA glycosylase-like domain"/>
    <property type="match status" value="1"/>
</dbReference>
<protein>
    <recommendedName>
        <fullName evidence="5 9">Uracil-DNA glycosylase</fullName>
        <shortName evidence="9">UDG</shortName>
        <ecNumber evidence="4 9">3.2.2.27</ecNumber>
    </recommendedName>
</protein>
<accession>A0A2N5N7U1</accession>
<comment type="similarity">
    <text evidence="3 9 11">Belongs to the uracil-DNA glycosylase (UDG) superfamily. UNG family.</text>
</comment>
<dbReference type="CDD" id="cd10027">
    <property type="entry name" value="UDG-F1-like"/>
    <property type="match status" value="1"/>
</dbReference>
<evidence type="ECO:0000313" key="14">
    <source>
        <dbReference type="Proteomes" id="UP000234789"/>
    </source>
</evidence>
<dbReference type="AlphaFoldDB" id="A0A2N5N7U1"/>